<evidence type="ECO:0000256" key="7">
    <source>
        <dbReference type="RuleBase" id="RU362065"/>
    </source>
</evidence>
<name>A0AB39ASG7_9GAMM</name>
<keyword evidence="10" id="KW-0969">Cilium</keyword>
<keyword evidence="10" id="KW-0282">Flagellum</keyword>
<dbReference type="Pfam" id="PF06429">
    <property type="entry name" value="Flg_bbr_C"/>
    <property type="match status" value="1"/>
</dbReference>
<feature type="domain" description="Flagellar hook-associated protein FlgK helical" evidence="9">
    <location>
        <begin position="87"/>
        <end position="308"/>
    </location>
</feature>
<keyword evidence="10" id="KW-0966">Cell projection</keyword>
<dbReference type="InterPro" id="IPR010930">
    <property type="entry name" value="Flg_bb/hook_C_dom"/>
</dbReference>
<evidence type="ECO:0000256" key="3">
    <source>
        <dbReference type="ARBA" id="ARBA00009677"/>
    </source>
</evidence>
<accession>A0AB39ASG7</accession>
<gene>
    <name evidence="7 10" type="primary">flgK</name>
    <name evidence="10" type="ORF">ABZP26_04705</name>
</gene>
<dbReference type="GO" id="GO:0005576">
    <property type="term" value="C:extracellular region"/>
    <property type="evidence" value="ECO:0007669"/>
    <property type="project" value="UniProtKB-SubCell"/>
</dbReference>
<comment type="similarity">
    <text evidence="3 7">Belongs to the flagella basal body rod proteins family.</text>
</comment>
<dbReference type="SUPFAM" id="SSF64518">
    <property type="entry name" value="Phase 1 flagellin"/>
    <property type="match status" value="1"/>
</dbReference>
<dbReference type="AlphaFoldDB" id="A0AB39ASG7"/>
<evidence type="ECO:0000256" key="2">
    <source>
        <dbReference type="ARBA" id="ARBA00004613"/>
    </source>
</evidence>
<feature type="domain" description="Flagellar basal-body/hook protein C-terminal" evidence="8">
    <location>
        <begin position="395"/>
        <end position="434"/>
    </location>
</feature>
<dbReference type="InterPro" id="IPR053927">
    <property type="entry name" value="FlgK_helical"/>
</dbReference>
<dbReference type="PANTHER" id="PTHR30033:SF1">
    <property type="entry name" value="FLAGELLAR HOOK-ASSOCIATED PROTEIN 1"/>
    <property type="match status" value="1"/>
</dbReference>
<dbReference type="GO" id="GO:0044780">
    <property type="term" value="P:bacterial-type flagellum assembly"/>
    <property type="evidence" value="ECO:0007669"/>
    <property type="project" value="InterPro"/>
</dbReference>
<protein>
    <recommendedName>
        <fullName evidence="4 7">Flagellar hook-associated protein 1</fullName>
        <shortName evidence="7">HAP1</shortName>
    </recommendedName>
</protein>
<evidence type="ECO:0000256" key="5">
    <source>
        <dbReference type="ARBA" id="ARBA00022525"/>
    </source>
</evidence>
<evidence type="ECO:0000313" key="10">
    <source>
        <dbReference type="EMBL" id="XDH88493.1"/>
    </source>
</evidence>
<evidence type="ECO:0000256" key="6">
    <source>
        <dbReference type="ARBA" id="ARBA00023143"/>
    </source>
</evidence>
<dbReference type="Pfam" id="PF22638">
    <property type="entry name" value="FlgK_D1"/>
    <property type="match status" value="1"/>
</dbReference>
<dbReference type="GO" id="GO:0009424">
    <property type="term" value="C:bacterial-type flagellum hook"/>
    <property type="evidence" value="ECO:0007669"/>
    <property type="project" value="UniProtKB-UniRule"/>
</dbReference>
<evidence type="ECO:0000256" key="4">
    <source>
        <dbReference type="ARBA" id="ARBA00016244"/>
    </source>
</evidence>
<dbReference type="RefSeq" id="WP_290191242.1">
    <property type="nucleotide sequence ID" value="NZ_CP162514.1"/>
</dbReference>
<keyword evidence="5 7" id="KW-0964">Secreted</keyword>
<sequence>MSMLNNALSGLNAANIALTVSGQNVANAAVEGYSRQQAQFKTSNVYLGGVEVASVDRVVDAFLNDDIWRTNSDTRYYENKQSYLGFIEQIIGTDSLNLNNSLASLTDALNAAATKPDSQAFRQQFLSSAEGFMQDIAQINGALAGQATKLNAQMSNVALNVSSITKQIAEINSSIGLATANNQSTAELKDNRERLVNQLSGHIGVSIVERDNGFIDISTLSGAPLVVGSKAASISVNGTTVTSEFIGQEFTLDKNVGGQFGGLISVDNDVIKPTLATLNDLVADLADDMNGALQSGFDLNNDPGEALFTYNPLNPLGTIEINPAITPDKLGFKDSSTSGPGDNSNIANIVASMAGKGDKFTLLVGELAITSKQNLNSITTATNLSENAIAARDSFSGVNLDEEAASLMHFQQMYSANAKVISTADQMFKSLLQMF</sequence>
<evidence type="ECO:0000256" key="1">
    <source>
        <dbReference type="ARBA" id="ARBA00004365"/>
    </source>
</evidence>
<dbReference type="PRINTS" id="PR01005">
    <property type="entry name" value="FLGHOOKAP1"/>
</dbReference>
<dbReference type="GO" id="GO:0005198">
    <property type="term" value="F:structural molecule activity"/>
    <property type="evidence" value="ECO:0007669"/>
    <property type="project" value="UniProtKB-UniRule"/>
</dbReference>
<dbReference type="EMBL" id="CP162514">
    <property type="protein sequence ID" value="XDH88493.1"/>
    <property type="molecule type" value="Genomic_DNA"/>
</dbReference>
<dbReference type="PANTHER" id="PTHR30033">
    <property type="entry name" value="FLAGELLAR HOOK-ASSOCIATED PROTEIN 1"/>
    <property type="match status" value="1"/>
</dbReference>
<evidence type="ECO:0000259" key="9">
    <source>
        <dbReference type="Pfam" id="PF22638"/>
    </source>
</evidence>
<proteinExistence type="inferred from homology"/>
<comment type="subcellular location">
    <subcellularLocation>
        <location evidence="1 7">Bacterial flagellum</location>
    </subcellularLocation>
    <subcellularLocation>
        <location evidence="2 7">Secreted</location>
    </subcellularLocation>
</comment>
<evidence type="ECO:0000259" key="8">
    <source>
        <dbReference type="Pfam" id="PF06429"/>
    </source>
</evidence>
<reference evidence="10" key="1">
    <citation type="submission" date="2024-07" db="EMBL/GenBank/DDBJ databases">
        <authorList>
            <person name="Jiang Y."/>
            <person name="Qin Q."/>
        </authorList>
    </citation>
    <scope>NUCLEOTIDE SEQUENCE</scope>
    <source>
        <strain evidence="10">SD03</strain>
    </source>
</reference>
<dbReference type="NCBIfam" id="TIGR02492">
    <property type="entry name" value="flgK_ends"/>
    <property type="match status" value="1"/>
</dbReference>
<dbReference type="InterPro" id="IPR002371">
    <property type="entry name" value="FlgK"/>
</dbReference>
<organism evidence="10">
    <name type="scientific">Pseudoalteromonas sp. SD03</name>
    <dbReference type="NCBI Taxonomy" id="3231719"/>
    <lineage>
        <taxon>Bacteria</taxon>
        <taxon>Pseudomonadati</taxon>
        <taxon>Pseudomonadota</taxon>
        <taxon>Gammaproteobacteria</taxon>
        <taxon>Alteromonadales</taxon>
        <taxon>Pseudoalteromonadaceae</taxon>
        <taxon>Pseudoalteromonas</taxon>
    </lineage>
</organism>
<keyword evidence="6 7" id="KW-0975">Bacterial flagellum</keyword>